<keyword evidence="6 9" id="KW-0694">RNA-binding</keyword>
<keyword evidence="8 9" id="KW-0687">Ribonucleoprotein</keyword>
<dbReference type="GO" id="GO:0006412">
    <property type="term" value="P:translation"/>
    <property type="evidence" value="ECO:0007669"/>
    <property type="project" value="UniProtKB-UniRule"/>
</dbReference>
<reference evidence="11" key="1">
    <citation type="journal article" date="2020" name="bioRxiv">
        <title>A rank-normalized archaeal taxonomy based on genome phylogeny resolves widespread incomplete and uneven classifications.</title>
        <authorList>
            <person name="Rinke C."/>
            <person name="Chuvochina M."/>
            <person name="Mussig A.J."/>
            <person name="Chaumeil P.-A."/>
            <person name="Waite D.W."/>
            <person name="Whitman W.B."/>
            <person name="Parks D.H."/>
            <person name="Hugenholtz P."/>
        </authorList>
    </citation>
    <scope>NUCLEOTIDE SEQUENCE</scope>
    <source>
        <strain evidence="11">UBA10011</strain>
    </source>
</reference>
<dbReference type="InterPro" id="IPR004038">
    <property type="entry name" value="Ribosomal_eL8/eL30/eS12/Gad45"/>
</dbReference>
<name>A0A7J4IU94_9ARCH</name>
<evidence type="ECO:0000313" key="12">
    <source>
        <dbReference type="EMBL" id="MBS3059574.1"/>
    </source>
</evidence>
<reference evidence="12" key="2">
    <citation type="submission" date="2021-03" db="EMBL/GenBank/DDBJ databases">
        <authorList>
            <person name="Jaffe A."/>
        </authorList>
    </citation>
    <scope>NUCLEOTIDE SEQUENCE</scope>
    <source>
        <strain evidence="12">RIFCSPHIGHO2_01_FULL_GW2011_AR10_43_9</strain>
    </source>
</reference>
<protein>
    <recommendedName>
        <fullName evidence="9">Large ribosomal subunit protein eL8</fullName>
    </recommendedName>
</protein>
<dbReference type="PANTHER" id="PTHR11843">
    <property type="entry name" value="40S RIBOSOMAL PROTEIN S12"/>
    <property type="match status" value="1"/>
</dbReference>
<organism evidence="11 13">
    <name type="scientific">Candidatus Iainarchaeum sp</name>
    <dbReference type="NCBI Taxonomy" id="3101447"/>
    <lineage>
        <taxon>Archaea</taxon>
        <taxon>Candidatus Iainarchaeota</taxon>
        <taxon>Candidatus Iainarchaeia</taxon>
        <taxon>Candidatus Iainarchaeales</taxon>
        <taxon>Candidatus Iainarchaeaceae</taxon>
        <taxon>Candidatus Iainarchaeum</taxon>
    </lineage>
</organism>
<evidence type="ECO:0000256" key="8">
    <source>
        <dbReference type="ARBA" id="ARBA00023274"/>
    </source>
</evidence>
<comment type="subunit">
    <text evidence="9">Part of the 50S ribosomal subunit. Probably part of the RNase P complex.</text>
</comment>
<dbReference type="GO" id="GO:0005840">
    <property type="term" value="C:ribosome"/>
    <property type="evidence" value="ECO:0007669"/>
    <property type="project" value="UniProtKB-KW"/>
</dbReference>
<reference evidence="12" key="3">
    <citation type="submission" date="2021-05" db="EMBL/GenBank/DDBJ databases">
        <title>Protein family content uncovers lineage relationships and bacterial pathway maintenance mechanisms in DPANN archaea.</title>
        <authorList>
            <person name="Castelle C.J."/>
            <person name="Meheust R."/>
            <person name="Jaffe A.L."/>
            <person name="Seitz K."/>
            <person name="Gong X."/>
            <person name="Baker B.J."/>
            <person name="Banfield J.F."/>
        </authorList>
    </citation>
    <scope>NUCLEOTIDE SEQUENCE</scope>
    <source>
        <strain evidence="12">RIFCSPHIGHO2_01_FULL_GW2011_AR10_43_9</strain>
    </source>
</reference>
<evidence type="ECO:0000256" key="6">
    <source>
        <dbReference type="ARBA" id="ARBA00022884"/>
    </source>
</evidence>
<dbReference type="PRINTS" id="PR00884">
    <property type="entry name" value="RIBOSOMALHS6"/>
</dbReference>
<dbReference type="InterPro" id="IPR022481">
    <property type="entry name" value="Ribosomal_eL8_arc"/>
</dbReference>
<dbReference type="GO" id="GO:0004526">
    <property type="term" value="F:ribonuclease P activity"/>
    <property type="evidence" value="ECO:0007669"/>
    <property type="project" value="UniProtKB-UniRule"/>
</dbReference>
<evidence type="ECO:0000256" key="9">
    <source>
        <dbReference type="HAMAP-Rule" id="MF_00326"/>
    </source>
</evidence>
<comment type="similarity">
    <text evidence="2 9">Belongs to the eukaryotic ribosomal protein eL8 family.</text>
</comment>
<keyword evidence="4 9" id="KW-0819">tRNA processing</keyword>
<dbReference type="SUPFAM" id="SSF55315">
    <property type="entry name" value="L30e-like"/>
    <property type="match status" value="1"/>
</dbReference>
<comment type="subcellular location">
    <subcellularLocation>
        <location evidence="1 9">Cytoplasm</location>
    </subcellularLocation>
</comment>
<evidence type="ECO:0000256" key="2">
    <source>
        <dbReference type="ARBA" id="ARBA00007337"/>
    </source>
</evidence>
<dbReference type="InterPro" id="IPR018492">
    <property type="entry name" value="Ribosomal_eL8/Nhp2"/>
</dbReference>
<evidence type="ECO:0000256" key="5">
    <source>
        <dbReference type="ARBA" id="ARBA00022730"/>
    </source>
</evidence>
<feature type="domain" description="Ribosomal protein eL8/eL30/eS12/Gadd45" evidence="10">
    <location>
        <begin position="19"/>
        <end position="107"/>
    </location>
</feature>
<dbReference type="FunFam" id="3.30.1330.30:FF:000020">
    <property type="entry name" value="50S ribosomal protein L7Ae"/>
    <property type="match status" value="1"/>
</dbReference>
<gene>
    <name evidence="9 12" type="primary">rpl7ae</name>
    <name evidence="11" type="ORF">HA237_03270</name>
    <name evidence="12" type="ORF">J4224_04085</name>
</gene>
<proteinExistence type="inferred from homology"/>
<sequence>MADYVKFTVPKELKEKQFSVLEKAAKSGKIRVGSNVTTKAIERGSAKLVLIAQDVSPPEIVMHLPLLCREKQVPFTFVSTKKELGEKAGIGVGASAIAIVDEGDAKKELDDLAKKLADLSK</sequence>
<dbReference type="GO" id="GO:0005737">
    <property type="term" value="C:cytoplasm"/>
    <property type="evidence" value="ECO:0007669"/>
    <property type="project" value="UniProtKB-SubCell"/>
</dbReference>
<comment type="function">
    <text evidence="9">Multifunctional RNA-binding protein that recognizes the K-turn motif in ribosomal RNA, the RNA component of RNase P, box H/ACA, box C/D and box C'/D' sRNAs.</text>
</comment>
<evidence type="ECO:0000313" key="13">
    <source>
        <dbReference type="Proteomes" id="UP000577419"/>
    </source>
</evidence>
<keyword evidence="3 9" id="KW-0963">Cytoplasm</keyword>
<dbReference type="GO" id="GO:0019843">
    <property type="term" value="F:rRNA binding"/>
    <property type="evidence" value="ECO:0007669"/>
    <property type="project" value="UniProtKB-KW"/>
</dbReference>
<dbReference type="GO" id="GO:0003735">
    <property type="term" value="F:structural constituent of ribosome"/>
    <property type="evidence" value="ECO:0007669"/>
    <property type="project" value="InterPro"/>
</dbReference>
<dbReference type="GO" id="GO:0001682">
    <property type="term" value="P:tRNA 5'-leader removal"/>
    <property type="evidence" value="ECO:0007669"/>
    <property type="project" value="UniProtKB-UniRule"/>
</dbReference>
<dbReference type="EMBL" id="DUFG01000017">
    <property type="protein sequence ID" value="HIH08364.1"/>
    <property type="molecule type" value="Genomic_DNA"/>
</dbReference>
<dbReference type="Pfam" id="PF01248">
    <property type="entry name" value="Ribosomal_L7Ae"/>
    <property type="match status" value="1"/>
</dbReference>
<dbReference type="HAMAP" id="MF_00326">
    <property type="entry name" value="Ribosomal_eL8"/>
    <property type="match status" value="1"/>
</dbReference>
<keyword evidence="7 9" id="KW-0689">Ribosomal protein</keyword>
<dbReference type="PRINTS" id="PR00881">
    <property type="entry name" value="L7ARS6FAMILY"/>
</dbReference>
<evidence type="ECO:0000256" key="4">
    <source>
        <dbReference type="ARBA" id="ARBA00022694"/>
    </source>
</evidence>
<accession>A0A7J4IU94</accession>
<evidence type="ECO:0000256" key="7">
    <source>
        <dbReference type="ARBA" id="ARBA00022980"/>
    </source>
</evidence>
<dbReference type="GO" id="GO:1990904">
    <property type="term" value="C:ribonucleoprotein complex"/>
    <property type="evidence" value="ECO:0007669"/>
    <property type="project" value="UniProtKB-KW"/>
</dbReference>
<evidence type="ECO:0000256" key="3">
    <source>
        <dbReference type="ARBA" id="ARBA00022490"/>
    </source>
</evidence>
<dbReference type="Gene3D" id="3.30.1330.30">
    <property type="match status" value="1"/>
</dbReference>
<evidence type="ECO:0000259" key="10">
    <source>
        <dbReference type="Pfam" id="PF01248"/>
    </source>
</evidence>
<dbReference type="InterPro" id="IPR029064">
    <property type="entry name" value="Ribosomal_eL30-like_sf"/>
</dbReference>
<comment type="caution">
    <text evidence="11">The sequence shown here is derived from an EMBL/GenBank/DDBJ whole genome shotgun (WGS) entry which is preliminary data.</text>
</comment>
<evidence type="ECO:0000256" key="1">
    <source>
        <dbReference type="ARBA" id="ARBA00004496"/>
    </source>
</evidence>
<dbReference type="EMBL" id="JAGVWF010000058">
    <property type="protein sequence ID" value="MBS3059574.1"/>
    <property type="molecule type" value="Genomic_DNA"/>
</dbReference>
<evidence type="ECO:0000313" key="11">
    <source>
        <dbReference type="EMBL" id="HIH08364.1"/>
    </source>
</evidence>
<dbReference type="NCBIfam" id="TIGR03677">
    <property type="entry name" value="eL8_ribo"/>
    <property type="match status" value="1"/>
</dbReference>
<dbReference type="Proteomes" id="UP000683213">
    <property type="component" value="Unassembled WGS sequence"/>
</dbReference>
<dbReference type="Proteomes" id="UP000577419">
    <property type="component" value="Unassembled WGS sequence"/>
</dbReference>
<dbReference type="AlphaFoldDB" id="A0A7J4IU94"/>
<keyword evidence="5 9" id="KW-0699">rRNA-binding</keyword>